<comment type="catalytic activity">
    <reaction evidence="10">
        <text>an acyl-CoA + a 1,2-diacyl-sn-glycerol = a triacyl-sn-glycerol + CoA</text>
        <dbReference type="Rhea" id="RHEA:10868"/>
        <dbReference type="ChEBI" id="CHEBI:17815"/>
        <dbReference type="ChEBI" id="CHEBI:57287"/>
        <dbReference type="ChEBI" id="CHEBI:58342"/>
        <dbReference type="ChEBI" id="CHEBI:64615"/>
        <dbReference type="EC" id="2.3.1.20"/>
    </reaction>
</comment>
<proteinExistence type="inferred from homology"/>
<dbReference type="PANTHER" id="PTHR31650">
    <property type="entry name" value="O-ACYLTRANSFERASE (WSD1-LIKE) FAMILY PROTEIN"/>
    <property type="match status" value="1"/>
</dbReference>
<evidence type="ECO:0000256" key="9">
    <source>
        <dbReference type="ARBA" id="ARBA00023315"/>
    </source>
</evidence>
<dbReference type="GO" id="GO:0051701">
    <property type="term" value="P:biological process involved in interaction with host"/>
    <property type="evidence" value="ECO:0007669"/>
    <property type="project" value="TreeGrafter"/>
</dbReference>
<keyword evidence="7" id="KW-0319">Glycerol metabolism</keyword>
<comment type="pathway">
    <text evidence="1">Glycerolipid metabolism; triacylglycerol biosynthesis.</text>
</comment>
<dbReference type="Pfam" id="PF03007">
    <property type="entry name" value="WS_DGAT_cat"/>
    <property type="match status" value="1"/>
</dbReference>
<dbReference type="OrthoDB" id="9810950at2"/>
<dbReference type="RefSeq" id="WP_075518164.1">
    <property type="nucleotide sequence ID" value="NZ_FPLD01000051.1"/>
</dbReference>
<evidence type="ECO:0000256" key="5">
    <source>
        <dbReference type="ARBA" id="ARBA00022516"/>
    </source>
</evidence>
<dbReference type="NCBIfam" id="TIGR02946">
    <property type="entry name" value="acyl_WS_DGAT"/>
    <property type="match status" value="1"/>
</dbReference>
<evidence type="ECO:0000259" key="12">
    <source>
        <dbReference type="Pfam" id="PF06974"/>
    </source>
</evidence>
<evidence type="ECO:0000256" key="4">
    <source>
        <dbReference type="ARBA" id="ARBA00013244"/>
    </source>
</evidence>
<keyword evidence="5" id="KW-0444">Lipid biosynthesis</keyword>
<dbReference type="GO" id="GO:0019432">
    <property type="term" value="P:triglyceride biosynthetic process"/>
    <property type="evidence" value="ECO:0007669"/>
    <property type="project" value="UniProtKB-UniPathway"/>
</dbReference>
<keyword evidence="6" id="KW-0808">Transferase</keyword>
<dbReference type="GO" id="GO:0005886">
    <property type="term" value="C:plasma membrane"/>
    <property type="evidence" value="ECO:0007669"/>
    <property type="project" value="TreeGrafter"/>
</dbReference>
<evidence type="ECO:0000313" key="14">
    <source>
        <dbReference type="Proteomes" id="UP000183794"/>
    </source>
</evidence>
<gene>
    <name evidence="13" type="ORF">NVI5450_1752</name>
</gene>
<dbReference type="GO" id="GO:0001666">
    <property type="term" value="P:response to hypoxia"/>
    <property type="evidence" value="ECO:0007669"/>
    <property type="project" value="TreeGrafter"/>
</dbReference>
<evidence type="ECO:0000256" key="10">
    <source>
        <dbReference type="ARBA" id="ARBA00048109"/>
    </source>
</evidence>
<dbReference type="UniPathway" id="UPA00282"/>
<organism evidence="13 14">
    <name type="scientific">Moritella viscosa</name>
    <dbReference type="NCBI Taxonomy" id="80854"/>
    <lineage>
        <taxon>Bacteria</taxon>
        <taxon>Pseudomonadati</taxon>
        <taxon>Pseudomonadota</taxon>
        <taxon>Gammaproteobacteria</taxon>
        <taxon>Alteromonadales</taxon>
        <taxon>Moritellaceae</taxon>
        <taxon>Moritella</taxon>
    </lineage>
</organism>
<comment type="pathway">
    <text evidence="2">Lipid metabolism.</text>
</comment>
<accession>A0A1K9ZET6</accession>
<dbReference type="Pfam" id="PF06974">
    <property type="entry name" value="WS_DGAT_C"/>
    <property type="match status" value="1"/>
</dbReference>
<evidence type="ECO:0000256" key="3">
    <source>
        <dbReference type="ARBA" id="ARBA00009587"/>
    </source>
</evidence>
<dbReference type="PANTHER" id="PTHR31650:SF1">
    <property type="entry name" value="WAX ESTER SYNTHASE_DIACYLGLYCEROL ACYLTRANSFERASE 4-RELATED"/>
    <property type="match status" value="1"/>
</dbReference>
<evidence type="ECO:0000256" key="1">
    <source>
        <dbReference type="ARBA" id="ARBA00004771"/>
    </source>
</evidence>
<evidence type="ECO:0000256" key="2">
    <source>
        <dbReference type="ARBA" id="ARBA00005189"/>
    </source>
</evidence>
<evidence type="ECO:0000313" key="13">
    <source>
        <dbReference type="EMBL" id="SGY95688.1"/>
    </source>
</evidence>
<dbReference type="GO" id="GO:0004144">
    <property type="term" value="F:diacylglycerol O-acyltransferase activity"/>
    <property type="evidence" value="ECO:0007669"/>
    <property type="project" value="UniProtKB-EC"/>
</dbReference>
<feature type="domain" description="O-acyltransferase WSD1-like N-terminal" evidence="11">
    <location>
        <begin position="8"/>
        <end position="269"/>
    </location>
</feature>
<evidence type="ECO:0000256" key="7">
    <source>
        <dbReference type="ARBA" id="ARBA00022798"/>
    </source>
</evidence>
<dbReference type="EC" id="2.3.1.20" evidence="4"/>
<keyword evidence="8" id="KW-0443">Lipid metabolism</keyword>
<evidence type="ECO:0000259" key="11">
    <source>
        <dbReference type="Pfam" id="PF03007"/>
    </source>
</evidence>
<sequence length="534" mass="59558">MKALTLPDMGFLYCETVSRPNHVAAMQIFDIPNDYQGDYGTDLYQQLMQFTQIEKPFNYKLYTAYSGMMYWQEDDNVDLDYHVRRVRLPQPRTREQLIEYIEHAHSNLLDRNRPLWEIHLISGLANNQFAVYLKMHHAFTDGAKGNQIMLSYLSQQAEGPLQAFWSLKGFEGKQPNPEIKSSLVHKLKQNSALLTKQVRAIPSIIGLGSRLLLQAVNVYKTNIPTPFTAPKTPFSVSPKRARRAATSVLPLSRVKNIGKIAGTTINDVVVCICDIALHRYLSDLNYKLKQPLTAQIPVNLRALNDTISNNRIAITMVALGHSNTTPLSRLMAIKESCDKLKKEARSLSDEALTSYTLASQGLAIISELLKLDDVLPPVGNVLISNVPGPRKPVYMMGAEMQECFPLSALPPGMSLNITLYSYMNNLNVGLIACRTNLPDLTKLSGYIEDAFTELEQVVMSSAIDIVSDQITRLTHDDSLSQSMHALISVINDNACSIVVQDSAKKEVGKIKSNHKSTVKKKAKKVTKEAENILG</sequence>
<feature type="domain" description="O-acyltransferase WSD1 C-terminal" evidence="12">
    <location>
        <begin position="310"/>
        <end position="454"/>
    </location>
</feature>
<protein>
    <recommendedName>
        <fullName evidence="4">diacylglycerol O-acyltransferase</fullName>
        <ecNumber evidence="4">2.3.1.20</ecNumber>
    </recommendedName>
</protein>
<name>A0A1K9ZET6_9GAMM</name>
<comment type="similarity">
    <text evidence="3">Belongs to the long-chain O-acyltransferase family.</text>
</comment>
<dbReference type="InterPro" id="IPR045034">
    <property type="entry name" value="O-acyltransferase_WSD1-like"/>
</dbReference>
<dbReference type="EMBL" id="FPLD01000051">
    <property type="protein sequence ID" value="SGY95688.1"/>
    <property type="molecule type" value="Genomic_DNA"/>
</dbReference>
<dbReference type="InterPro" id="IPR009721">
    <property type="entry name" value="O-acyltransferase_WSD1_C"/>
</dbReference>
<dbReference type="InterPro" id="IPR014292">
    <property type="entry name" value="Acyl_transf_WS/DGAT"/>
</dbReference>
<evidence type="ECO:0000256" key="6">
    <source>
        <dbReference type="ARBA" id="ARBA00022679"/>
    </source>
</evidence>
<dbReference type="InterPro" id="IPR004255">
    <property type="entry name" value="O-acyltransferase_WSD1_N"/>
</dbReference>
<evidence type="ECO:0000256" key="8">
    <source>
        <dbReference type="ARBA" id="ARBA00023098"/>
    </source>
</evidence>
<keyword evidence="9" id="KW-0012">Acyltransferase</keyword>
<dbReference type="SUPFAM" id="SSF52777">
    <property type="entry name" value="CoA-dependent acyltransferases"/>
    <property type="match status" value="1"/>
</dbReference>
<dbReference type="GO" id="GO:0071731">
    <property type="term" value="P:response to nitric oxide"/>
    <property type="evidence" value="ECO:0007669"/>
    <property type="project" value="TreeGrafter"/>
</dbReference>
<dbReference type="GO" id="GO:0006071">
    <property type="term" value="P:glycerol metabolic process"/>
    <property type="evidence" value="ECO:0007669"/>
    <property type="project" value="UniProtKB-KW"/>
</dbReference>
<dbReference type="AlphaFoldDB" id="A0A1K9ZET6"/>
<reference evidence="13 14" key="1">
    <citation type="submission" date="2016-11" db="EMBL/GenBank/DDBJ databases">
        <authorList>
            <person name="Jaros S."/>
            <person name="Januszkiewicz K."/>
            <person name="Wedrychowicz H."/>
        </authorList>
    </citation>
    <scope>NUCLEOTIDE SEQUENCE [LARGE SCALE GENOMIC DNA]</scope>
    <source>
        <strain evidence="13">NVI 5450</strain>
    </source>
</reference>
<dbReference type="Proteomes" id="UP000183794">
    <property type="component" value="Unassembled WGS sequence"/>
</dbReference>